<gene>
    <name evidence="1" type="ORF">ACETWP_00465</name>
</gene>
<dbReference type="Proteomes" id="UP001575652">
    <property type="component" value="Unassembled WGS sequence"/>
</dbReference>
<organism evidence="1 2">
    <name type="scientific">Arthrobacter halodurans</name>
    <dbReference type="NCBI Taxonomy" id="516699"/>
    <lineage>
        <taxon>Bacteria</taxon>
        <taxon>Bacillati</taxon>
        <taxon>Actinomycetota</taxon>
        <taxon>Actinomycetes</taxon>
        <taxon>Micrococcales</taxon>
        <taxon>Micrococcaceae</taxon>
        <taxon>Arthrobacter</taxon>
    </lineage>
</organism>
<evidence type="ECO:0000313" key="2">
    <source>
        <dbReference type="Proteomes" id="UP001575652"/>
    </source>
</evidence>
<protein>
    <recommendedName>
        <fullName evidence="3">DUF4287 domain-containing protein</fullName>
    </recommendedName>
</protein>
<dbReference type="RefSeq" id="WP_373970221.1">
    <property type="nucleotide sequence ID" value="NZ_JBHDLJ010000001.1"/>
</dbReference>
<reference evidence="1 2" key="1">
    <citation type="submission" date="2024-09" db="EMBL/GenBank/DDBJ databases">
        <authorList>
            <person name="Salinas-Garcia M.A."/>
            <person name="Prieme A."/>
        </authorList>
    </citation>
    <scope>NUCLEOTIDE SEQUENCE [LARGE SCALE GENOMIC DNA]</scope>
    <source>
        <strain evidence="1 2">DSM 21081</strain>
    </source>
</reference>
<evidence type="ECO:0000313" key="1">
    <source>
        <dbReference type="EMBL" id="MFB0833052.1"/>
    </source>
</evidence>
<sequence length="189" mass="20257">MTKPSNTRAITRATGVPWGEWVEYLDGLGGRGLGHAEIASRAAERIDTAGGNDGWWAQGVAVAYEQHIGRRAPGQQNDGTYQLAVSRTFGGTMDHAMDAWLELVRDMAAFGGVPADGVPTLTATAKWRYWRVGLADGTRVSMEIHEKAPGRAGMAVNHTRLASPEAAEVWRAAWKALLAQIPPSAAARP</sequence>
<proteinExistence type="predicted"/>
<accession>A0ABV4UHW7</accession>
<evidence type="ECO:0008006" key="3">
    <source>
        <dbReference type="Google" id="ProtNLM"/>
    </source>
</evidence>
<comment type="caution">
    <text evidence="1">The sequence shown here is derived from an EMBL/GenBank/DDBJ whole genome shotgun (WGS) entry which is preliminary data.</text>
</comment>
<keyword evidence="2" id="KW-1185">Reference proteome</keyword>
<dbReference type="EMBL" id="JBHDLJ010000001">
    <property type="protein sequence ID" value="MFB0833052.1"/>
    <property type="molecule type" value="Genomic_DNA"/>
</dbReference>
<name>A0ABV4UHW7_9MICC</name>